<dbReference type="PROSITE" id="PS00018">
    <property type="entry name" value="EF_HAND_1"/>
    <property type="match status" value="2"/>
</dbReference>
<dbReference type="GeneID" id="94835946"/>
<dbReference type="InterPro" id="IPR002048">
    <property type="entry name" value="EF_hand_dom"/>
</dbReference>
<dbReference type="SMART" id="SM00054">
    <property type="entry name" value="EFh"/>
    <property type="match status" value="2"/>
</dbReference>
<dbReference type="SUPFAM" id="SSF47473">
    <property type="entry name" value="EF-hand"/>
    <property type="match status" value="1"/>
</dbReference>
<feature type="domain" description="EF-hand" evidence="2">
    <location>
        <begin position="77"/>
        <end position="112"/>
    </location>
</feature>
<keyword evidence="4" id="KW-1185">Reference proteome</keyword>
<dbReference type="Pfam" id="PF13499">
    <property type="entry name" value="EF-hand_7"/>
    <property type="match status" value="1"/>
</dbReference>
<dbReference type="EMBL" id="MLAK01000609">
    <property type="protein sequence ID" value="OHT10499.1"/>
    <property type="molecule type" value="Genomic_DNA"/>
</dbReference>
<dbReference type="VEuPathDB" id="TrichDB:TRFO_20164"/>
<dbReference type="Proteomes" id="UP000179807">
    <property type="component" value="Unassembled WGS sequence"/>
</dbReference>
<dbReference type="PROSITE" id="PS50222">
    <property type="entry name" value="EF_HAND_2"/>
    <property type="match status" value="2"/>
</dbReference>
<dbReference type="GO" id="GO:0005509">
    <property type="term" value="F:calcium ion binding"/>
    <property type="evidence" value="ECO:0007669"/>
    <property type="project" value="InterPro"/>
</dbReference>
<evidence type="ECO:0000256" key="1">
    <source>
        <dbReference type="ARBA" id="ARBA00022837"/>
    </source>
</evidence>
<accession>A0A1J4KH42</accession>
<feature type="domain" description="EF-hand" evidence="2">
    <location>
        <begin position="113"/>
        <end position="146"/>
    </location>
</feature>
<dbReference type="Gene3D" id="1.10.238.10">
    <property type="entry name" value="EF-hand"/>
    <property type="match status" value="1"/>
</dbReference>
<keyword evidence="1" id="KW-0106">Calcium</keyword>
<dbReference type="InterPro" id="IPR018247">
    <property type="entry name" value="EF_Hand_1_Ca_BS"/>
</dbReference>
<evidence type="ECO:0000313" key="3">
    <source>
        <dbReference type="EMBL" id="OHT10499.1"/>
    </source>
</evidence>
<evidence type="ECO:0000259" key="2">
    <source>
        <dbReference type="PROSITE" id="PS50222"/>
    </source>
</evidence>
<protein>
    <submittedName>
        <fullName evidence="3">Calmodulin</fullName>
    </submittedName>
</protein>
<name>A0A1J4KH42_9EUKA</name>
<dbReference type="InterPro" id="IPR011992">
    <property type="entry name" value="EF-hand-dom_pair"/>
</dbReference>
<dbReference type="RefSeq" id="XP_068363635.1">
    <property type="nucleotide sequence ID" value="XM_068501242.1"/>
</dbReference>
<reference evidence="3" key="1">
    <citation type="submission" date="2016-10" db="EMBL/GenBank/DDBJ databases">
        <authorList>
            <person name="Benchimol M."/>
            <person name="Almeida L.G."/>
            <person name="Vasconcelos A.T."/>
            <person name="Perreira-Neves A."/>
            <person name="Rosa I.A."/>
            <person name="Tasca T."/>
            <person name="Bogo M.R."/>
            <person name="de Souza W."/>
        </authorList>
    </citation>
    <scope>NUCLEOTIDE SEQUENCE [LARGE SCALE GENOMIC DNA]</scope>
    <source>
        <strain evidence="3">K</strain>
    </source>
</reference>
<dbReference type="AlphaFoldDB" id="A0A1J4KH42"/>
<dbReference type="OrthoDB" id="26525at2759"/>
<organism evidence="3 4">
    <name type="scientific">Tritrichomonas foetus</name>
    <dbReference type="NCBI Taxonomy" id="1144522"/>
    <lineage>
        <taxon>Eukaryota</taxon>
        <taxon>Metamonada</taxon>
        <taxon>Parabasalia</taxon>
        <taxon>Tritrichomonadida</taxon>
        <taxon>Tritrichomonadidae</taxon>
        <taxon>Tritrichomonas</taxon>
    </lineage>
</organism>
<comment type="caution">
    <text evidence="3">The sequence shown here is derived from an EMBL/GenBank/DDBJ whole genome shotgun (WGS) entry which is preliminary data.</text>
</comment>
<gene>
    <name evidence="3" type="primary">camA</name>
    <name evidence="3" type="ORF">TRFO_20164</name>
</gene>
<sequence>MTLTEETREHYKKKLLSAPDGQPPLTKHEIQDIFAASGAQANDQDVDLAYDLLMNTWAHESRFDDLMMFIDQVKKTDSTAILKELFDSLDANNDGVLQYDEVLNGFQSLGIEISPEEVNQIFADADENGNQLLEFDEFAKVVGKHM</sequence>
<evidence type="ECO:0000313" key="4">
    <source>
        <dbReference type="Proteomes" id="UP000179807"/>
    </source>
</evidence>
<dbReference type="CDD" id="cd00051">
    <property type="entry name" value="EFh"/>
    <property type="match status" value="1"/>
</dbReference>
<proteinExistence type="predicted"/>